<comment type="caution">
    <text evidence="2">The sequence shown here is derived from an EMBL/GenBank/DDBJ whole genome shotgun (WGS) entry which is preliminary data.</text>
</comment>
<organism evidence="2 3">
    <name type="scientific">Eiseniibacteriota bacterium</name>
    <dbReference type="NCBI Taxonomy" id="2212470"/>
    <lineage>
        <taxon>Bacteria</taxon>
        <taxon>Candidatus Eiseniibacteriota</taxon>
    </lineage>
</organism>
<evidence type="ECO:0000256" key="1">
    <source>
        <dbReference type="SAM" id="SignalP"/>
    </source>
</evidence>
<gene>
    <name evidence="2" type="ORF">ACFL6M_00760</name>
</gene>
<sequence length="376" mass="41488">MKPIGSIQSTAAAIGLLLCWSTAFATETVLVDGVPHVKSGASPSQGRTDVHLKELWRAGGEDGDILLGAPGAVLTDADGNIYIMDSQLCEVTVFAPDGGHLRTLGGEGDGPGEIRRLGSIFFMEDGQLAMAQTYPGRIITLNLDGTPGRSFHFKTADMAESNFGVIIGGRERGGSFFLTGFTMHMTGPQNTQTYYLSQCDDQGLEKHRHFSKDYTINYADFVADEIGIDFVWSRWDLGPDGFLYAAPHRNRYEIQVLDEAGKLLRVITREYTSYKRSADEKEQARLFVEAYNRNHPTPPRQCNVEDLEADITGLRVEDSGEIWVSTSRSFRDLPEGVALLFDVFDSKGEFVRQTAVHGDFDPTRDLVQFLKGGAAW</sequence>
<evidence type="ECO:0000313" key="2">
    <source>
        <dbReference type="EMBL" id="MFC1572106.1"/>
    </source>
</evidence>
<evidence type="ECO:0008006" key="4">
    <source>
        <dbReference type="Google" id="ProtNLM"/>
    </source>
</evidence>
<feature type="signal peptide" evidence="1">
    <location>
        <begin position="1"/>
        <end position="25"/>
    </location>
</feature>
<dbReference type="Proteomes" id="UP001593833">
    <property type="component" value="Unassembled WGS sequence"/>
</dbReference>
<feature type="chain" id="PRO_5046988230" description="6-bladed beta-propeller" evidence="1">
    <location>
        <begin position="26"/>
        <end position="376"/>
    </location>
</feature>
<evidence type="ECO:0000313" key="3">
    <source>
        <dbReference type="Proteomes" id="UP001593833"/>
    </source>
</evidence>
<keyword evidence="3" id="KW-1185">Reference proteome</keyword>
<dbReference type="Gene3D" id="2.120.10.30">
    <property type="entry name" value="TolB, C-terminal domain"/>
    <property type="match status" value="1"/>
</dbReference>
<reference evidence="2 3" key="1">
    <citation type="submission" date="2024-09" db="EMBL/GenBank/DDBJ databases">
        <authorList>
            <person name="D'Angelo T."/>
        </authorList>
    </citation>
    <scope>NUCLEOTIDE SEQUENCE [LARGE SCALE GENOMIC DNA]</scope>
    <source>
        <strain evidence="2">SAG AM-320-E07</strain>
    </source>
</reference>
<dbReference type="InterPro" id="IPR011042">
    <property type="entry name" value="6-blade_b-propeller_TolB-like"/>
</dbReference>
<dbReference type="SUPFAM" id="SSF101898">
    <property type="entry name" value="NHL repeat"/>
    <property type="match status" value="1"/>
</dbReference>
<proteinExistence type="predicted"/>
<name>A0ABV6YIE0_UNCEI</name>
<keyword evidence="1" id="KW-0732">Signal</keyword>
<protein>
    <recommendedName>
        <fullName evidence="4">6-bladed beta-propeller</fullName>
    </recommendedName>
</protein>
<accession>A0ABV6YIE0</accession>
<dbReference type="EMBL" id="JBHPKH010000004">
    <property type="protein sequence ID" value="MFC1572106.1"/>
    <property type="molecule type" value="Genomic_DNA"/>
</dbReference>